<evidence type="ECO:0000313" key="4">
    <source>
        <dbReference type="EMBL" id="SSW91313.1"/>
    </source>
</evidence>
<evidence type="ECO:0000313" key="6">
    <source>
        <dbReference type="Proteomes" id="UP000256343"/>
    </source>
</evidence>
<feature type="region of interest" description="Disordered" evidence="1">
    <location>
        <begin position="1"/>
        <end position="70"/>
    </location>
</feature>
<organism evidence="4 5">
    <name type="scientific">Rhodopseudomonas pentothenatexigens</name>
    <dbReference type="NCBI Taxonomy" id="999699"/>
    <lineage>
        <taxon>Bacteria</taxon>
        <taxon>Pseudomonadati</taxon>
        <taxon>Pseudomonadota</taxon>
        <taxon>Alphaproteobacteria</taxon>
        <taxon>Hyphomicrobiales</taxon>
        <taxon>Nitrobacteraceae</taxon>
        <taxon>Rhodopseudomonas</taxon>
    </lineage>
</organism>
<feature type="compositionally biased region" description="Basic and acidic residues" evidence="1">
    <location>
        <begin position="1"/>
        <end position="21"/>
    </location>
</feature>
<evidence type="ECO:0000313" key="5">
    <source>
        <dbReference type="Proteomes" id="UP000252631"/>
    </source>
</evidence>
<evidence type="ECO:0000256" key="1">
    <source>
        <dbReference type="SAM" id="MobiDB-lite"/>
    </source>
</evidence>
<reference evidence="4 5" key="1">
    <citation type="submission" date="2017-08" db="EMBL/GenBank/DDBJ databases">
        <authorList>
            <person name="de Groot N.N."/>
        </authorList>
    </citation>
    <scope>NUCLEOTIDE SEQUENCE [LARGE SCALE GENOMIC DNA]</scope>
    <source>
        <strain evidence="4 5">JA575</strain>
    </source>
</reference>
<keyword evidence="2" id="KW-1133">Transmembrane helix</keyword>
<name>A0A336JRJ6_9BRAD</name>
<keyword evidence="6" id="KW-1185">Reference proteome</keyword>
<gene>
    <name evidence="3" type="ORF">BJ125_11174</name>
    <name evidence="4" type="ORF">SAMN05892882_11174</name>
</gene>
<evidence type="ECO:0000256" key="2">
    <source>
        <dbReference type="SAM" id="Phobius"/>
    </source>
</evidence>
<evidence type="ECO:0000313" key="3">
    <source>
        <dbReference type="EMBL" id="RED33237.1"/>
    </source>
</evidence>
<reference evidence="3 6" key="2">
    <citation type="submission" date="2018-07" db="EMBL/GenBank/DDBJ databases">
        <title>Genomic Encyclopedia of Archaeal and Bacterial Type Strains, Phase II (KMG-II): from individual species to whole genera.</title>
        <authorList>
            <person name="Goeker M."/>
        </authorList>
    </citation>
    <scope>NUCLEOTIDE SEQUENCE [LARGE SCALE GENOMIC DNA]</scope>
    <source>
        <strain evidence="3 6">JA575</strain>
    </source>
</reference>
<dbReference type="Proteomes" id="UP000252631">
    <property type="component" value="Unassembled WGS sequence"/>
</dbReference>
<accession>A0A336JRJ6</accession>
<dbReference type="RefSeq" id="WP_114358359.1">
    <property type="nucleotide sequence ID" value="NZ_QRDT01000011.1"/>
</dbReference>
<proteinExistence type="predicted"/>
<dbReference type="AlphaFoldDB" id="A0A336JRJ6"/>
<sequence>MTEVRNVDQLRAEIDAGRAGDKMPWPDPAAAPLGTDDEAGGASPSRQQVADAHRQEASRGVTSSDPAGRGPGQAWWIIGLTIIIGAAIATAPYLLL</sequence>
<keyword evidence="2" id="KW-0812">Transmembrane</keyword>
<dbReference type="Proteomes" id="UP000256343">
    <property type="component" value="Unassembled WGS sequence"/>
</dbReference>
<keyword evidence="2" id="KW-0472">Membrane</keyword>
<dbReference type="OrthoDB" id="7306245at2"/>
<feature type="transmembrane region" description="Helical" evidence="2">
    <location>
        <begin position="74"/>
        <end position="95"/>
    </location>
</feature>
<dbReference type="EMBL" id="QRDT01000011">
    <property type="protein sequence ID" value="RED33237.1"/>
    <property type="molecule type" value="Genomic_DNA"/>
</dbReference>
<dbReference type="EMBL" id="UFQQ01000011">
    <property type="protein sequence ID" value="SSW91313.1"/>
    <property type="molecule type" value="Genomic_DNA"/>
</dbReference>
<protein>
    <submittedName>
        <fullName evidence="4">Uncharacterized protein</fullName>
    </submittedName>
</protein>